<comment type="caution">
    <text evidence="1">The sequence shown here is derived from an EMBL/GenBank/DDBJ whole genome shotgun (WGS) entry which is preliminary data.</text>
</comment>
<evidence type="ECO:0000313" key="2">
    <source>
        <dbReference type="Proteomes" id="UP001164250"/>
    </source>
</evidence>
<accession>A0ACC0ZWZ6</accession>
<name>A0ACC0ZWZ6_9ROSI</name>
<dbReference type="Proteomes" id="UP001164250">
    <property type="component" value="Chromosome 13"/>
</dbReference>
<protein>
    <submittedName>
        <fullName evidence="1">Uncharacterized protein</fullName>
    </submittedName>
</protein>
<gene>
    <name evidence="1" type="ORF">Patl1_24441</name>
</gene>
<keyword evidence="2" id="KW-1185">Reference proteome</keyword>
<proteinExistence type="predicted"/>
<organism evidence="1 2">
    <name type="scientific">Pistacia atlantica</name>
    <dbReference type="NCBI Taxonomy" id="434234"/>
    <lineage>
        <taxon>Eukaryota</taxon>
        <taxon>Viridiplantae</taxon>
        <taxon>Streptophyta</taxon>
        <taxon>Embryophyta</taxon>
        <taxon>Tracheophyta</taxon>
        <taxon>Spermatophyta</taxon>
        <taxon>Magnoliopsida</taxon>
        <taxon>eudicotyledons</taxon>
        <taxon>Gunneridae</taxon>
        <taxon>Pentapetalae</taxon>
        <taxon>rosids</taxon>
        <taxon>malvids</taxon>
        <taxon>Sapindales</taxon>
        <taxon>Anacardiaceae</taxon>
        <taxon>Pistacia</taxon>
    </lineage>
</organism>
<sequence>MSSPFRSPSTVPPAQPPTVRVVTESVRQLSAKLVSNDVDTLQGDQKLKIVVFDWALGGRDEQVMSQQEERCSAGTQLHKARNLLFYHCDRNGITNFTKDEFVVTFCALRTPDLRA</sequence>
<dbReference type="EMBL" id="CM047909">
    <property type="protein sequence ID" value="KAJ0079759.1"/>
    <property type="molecule type" value="Genomic_DNA"/>
</dbReference>
<evidence type="ECO:0000313" key="1">
    <source>
        <dbReference type="EMBL" id="KAJ0079759.1"/>
    </source>
</evidence>
<reference evidence="2" key="1">
    <citation type="journal article" date="2023" name="G3 (Bethesda)">
        <title>Genome assembly and association tests identify interacting loci associated with vigor, precocity, and sex in interspecific pistachio rootstocks.</title>
        <authorList>
            <person name="Palmer W."/>
            <person name="Jacygrad E."/>
            <person name="Sagayaradj S."/>
            <person name="Cavanaugh K."/>
            <person name="Han R."/>
            <person name="Bertier L."/>
            <person name="Beede B."/>
            <person name="Kafkas S."/>
            <person name="Golino D."/>
            <person name="Preece J."/>
            <person name="Michelmore R."/>
        </authorList>
    </citation>
    <scope>NUCLEOTIDE SEQUENCE [LARGE SCALE GENOMIC DNA]</scope>
</reference>